<dbReference type="Gene3D" id="3.10.180.10">
    <property type="entry name" value="2,3-Dihydroxybiphenyl 1,2-Dioxygenase, domain 1"/>
    <property type="match status" value="1"/>
</dbReference>
<protein>
    <recommendedName>
        <fullName evidence="4">VOC domain-containing protein</fullName>
    </recommendedName>
</protein>
<dbReference type="EMBL" id="BAOP01000001">
    <property type="protein sequence ID" value="GAC77902.1"/>
    <property type="molecule type" value="Genomic_DNA"/>
</dbReference>
<dbReference type="Proteomes" id="UP000035009">
    <property type="component" value="Unassembled WGS sequence"/>
</dbReference>
<reference evidence="2 3" key="1">
    <citation type="submission" date="2013-02" db="EMBL/GenBank/DDBJ databases">
        <title>Whole genome shotgun sequence of Gordonia malaquae NBRC 108250.</title>
        <authorList>
            <person name="Yoshida I."/>
            <person name="Hosoyama A."/>
            <person name="Tsuchikane K."/>
            <person name="Ando Y."/>
            <person name="Baba S."/>
            <person name="Ohji S."/>
            <person name="Hamada M."/>
            <person name="Tamura T."/>
            <person name="Yamazoe A."/>
            <person name="Yamazaki S."/>
            <person name="Fujita N."/>
        </authorList>
    </citation>
    <scope>NUCLEOTIDE SEQUENCE [LARGE SCALE GENOMIC DNA]</scope>
    <source>
        <strain evidence="2 3">NBRC 108250</strain>
    </source>
</reference>
<evidence type="ECO:0000313" key="3">
    <source>
        <dbReference type="Proteomes" id="UP000035009"/>
    </source>
</evidence>
<proteinExistence type="predicted"/>
<keyword evidence="3" id="KW-1185">Reference proteome</keyword>
<dbReference type="AlphaFoldDB" id="M3URT3"/>
<gene>
    <name evidence="2" type="ORF">GM1_001_00250</name>
</gene>
<organism evidence="2 3">
    <name type="scientific">Gordonia malaquae NBRC 108250</name>
    <dbReference type="NCBI Taxonomy" id="1223542"/>
    <lineage>
        <taxon>Bacteria</taxon>
        <taxon>Bacillati</taxon>
        <taxon>Actinomycetota</taxon>
        <taxon>Actinomycetes</taxon>
        <taxon>Mycobacteriales</taxon>
        <taxon>Gordoniaceae</taxon>
        <taxon>Gordonia</taxon>
    </lineage>
</organism>
<name>M3URT3_GORML</name>
<comment type="caution">
    <text evidence="2">The sequence shown here is derived from an EMBL/GenBank/DDBJ whole genome shotgun (WGS) entry which is preliminary data.</text>
</comment>
<feature type="region of interest" description="Disordered" evidence="1">
    <location>
        <begin position="83"/>
        <end position="121"/>
    </location>
</feature>
<accession>M3URT3</accession>
<evidence type="ECO:0000256" key="1">
    <source>
        <dbReference type="SAM" id="MobiDB-lite"/>
    </source>
</evidence>
<feature type="compositionally biased region" description="Basic residues" evidence="1">
    <location>
        <begin position="97"/>
        <end position="113"/>
    </location>
</feature>
<sequence>MDQNLVTWLQIPADDVEGVWEFYGRVFGWSPETAYANEPRPGAIYGEIVPRGEDLREPRPVIRVSDIDGTLAQVEAAGGAVIAGAGGDTRDRDGFRGVRRSGGKPDQRRRRRLSGVGHDMA</sequence>
<evidence type="ECO:0000313" key="2">
    <source>
        <dbReference type="EMBL" id="GAC77902.1"/>
    </source>
</evidence>
<dbReference type="SUPFAM" id="SSF54593">
    <property type="entry name" value="Glyoxalase/Bleomycin resistance protein/Dihydroxybiphenyl dioxygenase"/>
    <property type="match status" value="1"/>
</dbReference>
<evidence type="ECO:0008006" key="4">
    <source>
        <dbReference type="Google" id="ProtNLM"/>
    </source>
</evidence>
<dbReference type="InterPro" id="IPR029068">
    <property type="entry name" value="Glyas_Bleomycin-R_OHBP_Dase"/>
</dbReference>